<evidence type="ECO:0000313" key="5">
    <source>
        <dbReference type="Proteomes" id="UP000630594"/>
    </source>
</evidence>
<reference evidence="3" key="4">
    <citation type="submission" date="2019-03" db="EMBL/GenBank/DDBJ databases">
        <authorList>
            <person name="Huang Y."/>
        </authorList>
    </citation>
    <scope>NUCLEOTIDE SEQUENCE</scope>
    <source>
        <strain evidence="3">JCM 16608</strain>
    </source>
</reference>
<accession>A0A4P7UBK0</accession>
<organism evidence="3 4">
    <name type="scientific">Nocardioides daphniae</name>
    <dbReference type="NCBI Taxonomy" id="402297"/>
    <lineage>
        <taxon>Bacteria</taxon>
        <taxon>Bacillati</taxon>
        <taxon>Actinomycetota</taxon>
        <taxon>Actinomycetes</taxon>
        <taxon>Propionibacteriales</taxon>
        <taxon>Nocardioidaceae</taxon>
        <taxon>Nocardioides</taxon>
    </lineage>
</organism>
<gene>
    <name evidence="3" type="ORF">E2C04_10670</name>
    <name evidence="2" type="ORF">GCM10007231_33370</name>
</gene>
<dbReference type="Proteomes" id="UP000297025">
    <property type="component" value="Chromosome"/>
</dbReference>
<dbReference type="OrthoDB" id="2151407at2"/>
<feature type="compositionally biased region" description="Basic and acidic residues" evidence="1">
    <location>
        <begin position="143"/>
        <end position="164"/>
    </location>
</feature>
<dbReference type="Proteomes" id="UP000630594">
    <property type="component" value="Unassembled WGS sequence"/>
</dbReference>
<evidence type="ECO:0000313" key="2">
    <source>
        <dbReference type="EMBL" id="GGD31142.1"/>
    </source>
</evidence>
<reference evidence="3 4" key="1">
    <citation type="journal article" date="2008" name="Int. J. Syst. Evol. Microbiol.">
        <title>Nocardioides daphniae sp. nov., isolated from Daphnia cucullata (Crustacea: Cladocera).</title>
        <authorList>
            <person name="Toth E.M."/>
            <person name="Keki Z."/>
            <person name="Homonnay Z.G."/>
            <person name="Borsodi A.K."/>
            <person name="Marialigeti K."/>
            <person name="Schumann P."/>
        </authorList>
    </citation>
    <scope>NUCLEOTIDE SEQUENCE [LARGE SCALE GENOMIC DNA]</scope>
    <source>
        <strain evidence="3 4">JCM 16608</strain>
    </source>
</reference>
<reference evidence="5" key="3">
    <citation type="journal article" date="2019" name="Int. J. Syst. Evol. Microbiol.">
        <title>The Global Catalogue of Microorganisms (GCM) 10K type strain sequencing project: providing services to taxonomists for standard genome sequencing and annotation.</title>
        <authorList>
            <consortium name="The Broad Institute Genomics Platform"/>
            <consortium name="The Broad Institute Genome Sequencing Center for Infectious Disease"/>
            <person name="Wu L."/>
            <person name="Ma J."/>
        </authorList>
    </citation>
    <scope>NUCLEOTIDE SEQUENCE [LARGE SCALE GENOMIC DNA]</scope>
    <source>
        <strain evidence="5">CCM 7403</strain>
    </source>
</reference>
<evidence type="ECO:0000313" key="4">
    <source>
        <dbReference type="Proteomes" id="UP000297025"/>
    </source>
</evidence>
<evidence type="ECO:0000313" key="3">
    <source>
        <dbReference type="EMBL" id="QCC77523.1"/>
    </source>
</evidence>
<evidence type="ECO:0000256" key="1">
    <source>
        <dbReference type="SAM" id="MobiDB-lite"/>
    </source>
</evidence>
<dbReference type="EMBL" id="CP038462">
    <property type="protein sequence ID" value="QCC77523.1"/>
    <property type="molecule type" value="Genomic_DNA"/>
</dbReference>
<dbReference type="KEGG" id="ndp:E2C04_10670"/>
<reference evidence="2" key="2">
    <citation type="journal article" date="2014" name="Int. J. Syst. Evol. Microbiol.">
        <title>Complete genome of a new Firmicutes species belonging to the dominant human colonic microbiota ('Ruminococcus bicirculans') reveals two chromosomes and a selective capacity to utilize plant glucans.</title>
        <authorList>
            <consortium name="NISC Comparative Sequencing Program"/>
            <person name="Wegmann U."/>
            <person name="Louis P."/>
            <person name="Goesmann A."/>
            <person name="Henrissat B."/>
            <person name="Duncan S.H."/>
            <person name="Flint H.J."/>
        </authorList>
    </citation>
    <scope>NUCLEOTIDE SEQUENCE</scope>
    <source>
        <strain evidence="2">CCM 7403</strain>
    </source>
</reference>
<dbReference type="AlphaFoldDB" id="A0A4P7UBK0"/>
<keyword evidence="5" id="KW-1185">Reference proteome</keyword>
<protein>
    <submittedName>
        <fullName evidence="3">Uncharacterized protein</fullName>
    </submittedName>
</protein>
<name>A0A4P7UBK0_9ACTN</name>
<reference evidence="2" key="5">
    <citation type="submission" date="2024-05" db="EMBL/GenBank/DDBJ databases">
        <authorList>
            <person name="Sun Q."/>
            <person name="Sedlacek I."/>
        </authorList>
    </citation>
    <scope>NUCLEOTIDE SEQUENCE</scope>
    <source>
        <strain evidence="2">CCM 7403</strain>
    </source>
</reference>
<dbReference type="RefSeq" id="WP_135832567.1">
    <property type="nucleotide sequence ID" value="NZ_BMCK01000006.1"/>
</dbReference>
<sequence length="164" mass="16502">MVAAVLRFLFGSIEEALWPVAGAMGLGIAALAVPLTDLQQLFGAKGFTLDAMTMMFLGNPLAGIATTGDWLPSGLGELGQALPPGAAGSLVRSTAYFDGAGGLTAAPPSAPGSWSGRSCTPSGPGARHGPQRSQTDVAGPSRHAGEGDAGKNCDAEEPKRPDTR</sequence>
<feature type="region of interest" description="Disordered" evidence="1">
    <location>
        <begin position="106"/>
        <end position="164"/>
    </location>
</feature>
<proteinExistence type="predicted"/>
<dbReference type="EMBL" id="BMCK01000006">
    <property type="protein sequence ID" value="GGD31142.1"/>
    <property type="molecule type" value="Genomic_DNA"/>
</dbReference>